<accession>A0A1R4J0I1</accession>
<dbReference type="SUPFAM" id="SSF55961">
    <property type="entry name" value="Bet v1-like"/>
    <property type="match status" value="1"/>
</dbReference>
<dbReference type="RefSeq" id="WP_245829830.1">
    <property type="nucleotide sequence ID" value="NZ_FUKP01000037.1"/>
</dbReference>
<dbReference type="Proteomes" id="UP000196230">
    <property type="component" value="Unassembled WGS sequence"/>
</dbReference>
<dbReference type="Gene3D" id="3.30.530.20">
    <property type="match status" value="1"/>
</dbReference>
<gene>
    <name evidence="1" type="ORF">FM125_05505</name>
</gene>
<dbReference type="InterPro" id="IPR019587">
    <property type="entry name" value="Polyketide_cyclase/dehydratase"/>
</dbReference>
<proteinExistence type="predicted"/>
<sequence>MTAVEPMWSIRVSRHVEAPAAVVWQVITDLEGMAGLLPDIVRLERLSDDGPGTYHRGTRWRETRRMFGREATETMEVTAVDPERRTDIVAEHGGVRYDTGFDLAPAGNGAEPDGTDLVFRFDATQVGEPATGVKGLAERVGMTVMGPLAMRVTRKQMERELSLIAQRAGHLAAGGG</sequence>
<dbReference type="InterPro" id="IPR023393">
    <property type="entry name" value="START-like_dom_sf"/>
</dbReference>
<reference evidence="1 2" key="1">
    <citation type="submission" date="2017-02" db="EMBL/GenBank/DDBJ databases">
        <authorList>
            <person name="Peterson S.W."/>
        </authorList>
    </citation>
    <scope>NUCLEOTIDE SEQUENCE [LARGE SCALE GENOMIC DNA]</scope>
    <source>
        <strain evidence="1 2">2B3F</strain>
    </source>
</reference>
<evidence type="ECO:0000313" key="1">
    <source>
        <dbReference type="EMBL" id="SJN25153.1"/>
    </source>
</evidence>
<evidence type="ECO:0000313" key="2">
    <source>
        <dbReference type="Proteomes" id="UP000196230"/>
    </source>
</evidence>
<organism evidence="1 2">
    <name type="scientific">Micrococcus lylae</name>
    <dbReference type="NCBI Taxonomy" id="1273"/>
    <lineage>
        <taxon>Bacteria</taxon>
        <taxon>Bacillati</taxon>
        <taxon>Actinomycetota</taxon>
        <taxon>Actinomycetes</taxon>
        <taxon>Micrococcales</taxon>
        <taxon>Micrococcaceae</taxon>
        <taxon>Micrococcus</taxon>
    </lineage>
</organism>
<protein>
    <submittedName>
        <fullName evidence="1">Carbon monoxide oxidation accessory protein CoxG</fullName>
    </submittedName>
</protein>
<dbReference type="EMBL" id="FUKP01000037">
    <property type="protein sequence ID" value="SJN25153.1"/>
    <property type="molecule type" value="Genomic_DNA"/>
</dbReference>
<name>A0A1R4J0I1_9MICC</name>
<dbReference type="Pfam" id="PF10604">
    <property type="entry name" value="Polyketide_cyc2"/>
    <property type="match status" value="1"/>
</dbReference>
<dbReference type="AlphaFoldDB" id="A0A1R4J0I1"/>